<dbReference type="Proteomes" id="UP000267821">
    <property type="component" value="Unassembled WGS sequence"/>
</dbReference>
<accession>A0A3N4M2E1</accession>
<evidence type="ECO:0000256" key="7">
    <source>
        <dbReference type="SAM" id="Phobius"/>
    </source>
</evidence>
<keyword evidence="3 7" id="KW-0812">Transmembrane</keyword>
<feature type="transmembrane region" description="Helical" evidence="7">
    <location>
        <begin position="179"/>
        <end position="202"/>
    </location>
</feature>
<dbReference type="GO" id="GO:0012505">
    <property type="term" value="C:endomembrane system"/>
    <property type="evidence" value="ECO:0007669"/>
    <property type="project" value="UniProtKB-SubCell"/>
</dbReference>
<dbReference type="PANTHER" id="PTHR13131:SF5">
    <property type="entry name" value="CYSTINOSIN"/>
    <property type="match status" value="1"/>
</dbReference>
<dbReference type="InterPro" id="IPR006603">
    <property type="entry name" value="PQ-loop_rpt"/>
</dbReference>
<sequence length="261" mass="29341">MTPLSSVRKAVSRFMAWSLSFYPQLIQTYRRRSVTGLSIDFFTINVVGFAVYTVSTYLFLFSSTIRKQYASRHRSAPEPSVQYNDLAFGVHALILTVLTWSQFWCFGYKREPSQKLSIGMITLIIGSAAVTTIVSSLVYLQIGKLEALDIVYTLGYIKLFITILKYIPQVHLNYRRESTVGWSVYNILLDTTGGTLSLAQLFLDSALAGDLWGGTFGNPLKLGLGLVSLGFDGIFLCQHYIWFRGKAPLELIPEMLFIVIV</sequence>
<dbReference type="Gene3D" id="1.20.1280.290">
    <property type="match status" value="2"/>
</dbReference>
<feature type="transmembrane region" description="Helical" evidence="7">
    <location>
        <begin position="86"/>
        <end position="106"/>
    </location>
</feature>
<dbReference type="InterPro" id="IPR005282">
    <property type="entry name" value="LC_transporter"/>
</dbReference>
<dbReference type="AlphaFoldDB" id="A0A3N4M2E1"/>
<feature type="transmembrane region" description="Helical" evidence="7">
    <location>
        <begin position="39"/>
        <end position="60"/>
    </location>
</feature>
<keyword evidence="4" id="KW-0677">Repeat</keyword>
<evidence type="ECO:0000313" key="9">
    <source>
        <dbReference type="Proteomes" id="UP000267821"/>
    </source>
</evidence>
<evidence type="ECO:0000256" key="3">
    <source>
        <dbReference type="ARBA" id="ARBA00022692"/>
    </source>
</evidence>
<feature type="transmembrane region" description="Helical" evidence="7">
    <location>
        <begin position="118"/>
        <end position="138"/>
    </location>
</feature>
<dbReference type="Pfam" id="PF04193">
    <property type="entry name" value="PQ-loop"/>
    <property type="match status" value="2"/>
</dbReference>
<feature type="transmembrane region" description="Helical" evidence="7">
    <location>
        <begin position="222"/>
        <end position="243"/>
    </location>
</feature>
<protein>
    <recommendedName>
        <fullName evidence="10">Cystinosin</fullName>
    </recommendedName>
</protein>
<keyword evidence="9" id="KW-1185">Reference proteome</keyword>
<evidence type="ECO:0000256" key="1">
    <source>
        <dbReference type="ARBA" id="ARBA00004127"/>
    </source>
</evidence>
<dbReference type="GO" id="GO:0000324">
    <property type="term" value="C:fungal-type vacuole"/>
    <property type="evidence" value="ECO:0007669"/>
    <property type="project" value="TreeGrafter"/>
</dbReference>
<dbReference type="STRING" id="1051890.A0A3N4M2E1"/>
<reference evidence="8 9" key="1">
    <citation type="journal article" date="2018" name="Nat. Ecol. Evol.">
        <title>Pezizomycetes genomes reveal the molecular basis of ectomycorrhizal truffle lifestyle.</title>
        <authorList>
            <person name="Murat C."/>
            <person name="Payen T."/>
            <person name="Noel B."/>
            <person name="Kuo A."/>
            <person name="Morin E."/>
            <person name="Chen J."/>
            <person name="Kohler A."/>
            <person name="Krizsan K."/>
            <person name="Balestrini R."/>
            <person name="Da Silva C."/>
            <person name="Montanini B."/>
            <person name="Hainaut M."/>
            <person name="Levati E."/>
            <person name="Barry K.W."/>
            <person name="Belfiori B."/>
            <person name="Cichocki N."/>
            <person name="Clum A."/>
            <person name="Dockter R.B."/>
            <person name="Fauchery L."/>
            <person name="Guy J."/>
            <person name="Iotti M."/>
            <person name="Le Tacon F."/>
            <person name="Lindquist E.A."/>
            <person name="Lipzen A."/>
            <person name="Malagnac F."/>
            <person name="Mello A."/>
            <person name="Molinier V."/>
            <person name="Miyauchi S."/>
            <person name="Poulain J."/>
            <person name="Riccioni C."/>
            <person name="Rubini A."/>
            <person name="Sitrit Y."/>
            <person name="Splivallo R."/>
            <person name="Traeger S."/>
            <person name="Wang M."/>
            <person name="Zifcakova L."/>
            <person name="Wipf D."/>
            <person name="Zambonelli A."/>
            <person name="Paolocci F."/>
            <person name="Nowrousian M."/>
            <person name="Ottonello S."/>
            <person name="Baldrian P."/>
            <person name="Spatafora J.W."/>
            <person name="Henrissat B."/>
            <person name="Nagy L.G."/>
            <person name="Aury J.M."/>
            <person name="Wincker P."/>
            <person name="Grigoriev I.V."/>
            <person name="Bonfante P."/>
            <person name="Martin F.M."/>
        </authorList>
    </citation>
    <scope>NUCLEOTIDE SEQUENCE [LARGE SCALE GENOMIC DNA]</scope>
    <source>
        <strain evidence="8 9">ATCC MYA-4762</strain>
    </source>
</reference>
<keyword evidence="2" id="KW-0813">Transport</keyword>
<dbReference type="GO" id="GO:0005774">
    <property type="term" value="C:vacuolar membrane"/>
    <property type="evidence" value="ECO:0007669"/>
    <property type="project" value="TreeGrafter"/>
</dbReference>
<evidence type="ECO:0000256" key="6">
    <source>
        <dbReference type="ARBA" id="ARBA00023136"/>
    </source>
</evidence>
<dbReference type="GO" id="GO:0015184">
    <property type="term" value="F:L-cystine transmembrane transporter activity"/>
    <property type="evidence" value="ECO:0007669"/>
    <property type="project" value="TreeGrafter"/>
</dbReference>
<dbReference type="OrthoDB" id="75720at2759"/>
<keyword evidence="5 7" id="KW-1133">Transmembrane helix</keyword>
<dbReference type="EMBL" id="ML121531">
    <property type="protein sequence ID" value="RPB27552.1"/>
    <property type="molecule type" value="Genomic_DNA"/>
</dbReference>
<comment type="subcellular location">
    <subcellularLocation>
        <location evidence="1">Endomembrane system</location>
        <topology evidence="1">Multi-pass membrane protein</topology>
    </subcellularLocation>
</comment>
<proteinExistence type="predicted"/>
<feature type="transmembrane region" description="Helical" evidence="7">
    <location>
        <begin position="150"/>
        <end position="167"/>
    </location>
</feature>
<evidence type="ECO:0008006" key="10">
    <source>
        <dbReference type="Google" id="ProtNLM"/>
    </source>
</evidence>
<dbReference type="InParanoid" id="A0A3N4M2E1"/>
<evidence type="ECO:0000313" key="8">
    <source>
        <dbReference type="EMBL" id="RPB27552.1"/>
    </source>
</evidence>
<evidence type="ECO:0000256" key="2">
    <source>
        <dbReference type="ARBA" id="ARBA00022448"/>
    </source>
</evidence>
<evidence type="ECO:0000256" key="5">
    <source>
        <dbReference type="ARBA" id="ARBA00022989"/>
    </source>
</evidence>
<evidence type="ECO:0000256" key="4">
    <source>
        <dbReference type="ARBA" id="ARBA00022737"/>
    </source>
</evidence>
<name>A0A3N4M2E1_9PEZI</name>
<dbReference type="SMART" id="SM00679">
    <property type="entry name" value="CTNS"/>
    <property type="match status" value="2"/>
</dbReference>
<gene>
    <name evidence="8" type="ORF">L211DRAFT_855827</name>
</gene>
<organism evidence="8 9">
    <name type="scientific">Terfezia boudieri ATCC MYA-4762</name>
    <dbReference type="NCBI Taxonomy" id="1051890"/>
    <lineage>
        <taxon>Eukaryota</taxon>
        <taxon>Fungi</taxon>
        <taxon>Dikarya</taxon>
        <taxon>Ascomycota</taxon>
        <taxon>Pezizomycotina</taxon>
        <taxon>Pezizomycetes</taxon>
        <taxon>Pezizales</taxon>
        <taxon>Pezizaceae</taxon>
        <taxon>Terfezia</taxon>
    </lineage>
</organism>
<dbReference type="PANTHER" id="PTHR13131">
    <property type="entry name" value="CYSTINOSIN"/>
    <property type="match status" value="1"/>
</dbReference>
<dbReference type="FunCoup" id="A0A3N4M2E1">
    <property type="interactions" value="198"/>
</dbReference>
<keyword evidence="6 7" id="KW-0472">Membrane</keyword>